<organism evidence="6 7">
    <name type="scientific">Linderina pennispora</name>
    <dbReference type="NCBI Taxonomy" id="61395"/>
    <lineage>
        <taxon>Eukaryota</taxon>
        <taxon>Fungi</taxon>
        <taxon>Fungi incertae sedis</taxon>
        <taxon>Zoopagomycota</taxon>
        <taxon>Kickxellomycotina</taxon>
        <taxon>Kickxellomycetes</taxon>
        <taxon>Kickxellales</taxon>
        <taxon>Kickxellaceae</taxon>
        <taxon>Linderina</taxon>
    </lineage>
</organism>
<evidence type="ECO:0000256" key="4">
    <source>
        <dbReference type="ARBA" id="ARBA00023004"/>
    </source>
</evidence>
<keyword evidence="2 5" id="KW-0479">Metal-binding</keyword>
<dbReference type="GO" id="GO:0044550">
    <property type="term" value="P:secondary metabolite biosynthetic process"/>
    <property type="evidence" value="ECO:0007669"/>
    <property type="project" value="UniProtKB-ARBA"/>
</dbReference>
<comment type="cofactor">
    <cofactor evidence="1 5">
        <name>heme</name>
        <dbReference type="ChEBI" id="CHEBI:30413"/>
    </cofactor>
</comment>
<keyword evidence="3" id="KW-0560">Oxidoreductase</keyword>
<dbReference type="SUPFAM" id="SSF48264">
    <property type="entry name" value="Cytochrome P450"/>
    <property type="match status" value="1"/>
</dbReference>
<dbReference type="Proteomes" id="UP000193922">
    <property type="component" value="Unassembled WGS sequence"/>
</dbReference>
<dbReference type="GeneID" id="63805361"/>
<dbReference type="InterPro" id="IPR002401">
    <property type="entry name" value="Cyt_P450_E_grp-I"/>
</dbReference>
<dbReference type="RefSeq" id="XP_040740124.1">
    <property type="nucleotide sequence ID" value="XM_040888713.1"/>
</dbReference>
<reference evidence="6 7" key="1">
    <citation type="submission" date="2016-07" db="EMBL/GenBank/DDBJ databases">
        <title>Pervasive Adenine N6-methylation of Active Genes in Fungi.</title>
        <authorList>
            <consortium name="DOE Joint Genome Institute"/>
            <person name="Mondo S.J."/>
            <person name="Dannebaum R.O."/>
            <person name="Kuo R.C."/>
            <person name="Labutti K."/>
            <person name="Haridas S."/>
            <person name="Kuo A."/>
            <person name="Salamov A."/>
            <person name="Ahrendt S.R."/>
            <person name="Lipzen A."/>
            <person name="Sullivan W."/>
            <person name="Andreopoulos W.B."/>
            <person name="Clum A."/>
            <person name="Lindquist E."/>
            <person name="Daum C."/>
            <person name="Ramamoorthy G.K."/>
            <person name="Gryganskyi A."/>
            <person name="Culley D."/>
            <person name="Magnuson J.K."/>
            <person name="James T.Y."/>
            <person name="O'Malley M.A."/>
            <person name="Stajich J.E."/>
            <person name="Spatafora J.W."/>
            <person name="Visel A."/>
            <person name="Grigoriev I.V."/>
        </authorList>
    </citation>
    <scope>NUCLEOTIDE SEQUENCE [LARGE SCALE GENOMIC DNA]</scope>
    <source>
        <strain evidence="6 7">ATCC 12442</strain>
    </source>
</reference>
<dbReference type="GO" id="GO:0005506">
    <property type="term" value="F:iron ion binding"/>
    <property type="evidence" value="ECO:0007669"/>
    <property type="project" value="InterPro"/>
</dbReference>
<dbReference type="AlphaFoldDB" id="A0A1Y1VXY5"/>
<comment type="caution">
    <text evidence="6">The sequence shown here is derived from an EMBL/GenBank/DDBJ whole genome shotgun (WGS) entry which is preliminary data.</text>
</comment>
<dbReference type="PANTHER" id="PTHR24305">
    <property type="entry name" value="CYTOCHROME P450"/>
    <property type="match status" value="1"/>
</dbReference>
<proteinExistence type="predicted"/>
<dbReference type="InterPro" id="IPR050121">
    <property type="entry name" value="Cytochrome_P450_monoxygenase"/>
</dbReference>
<dbReference type="STRING" id="61395.A0A1Y1VXY5"/>
<dbReference type="Pfam" id="PF00067">
    <property type="entry name" value="p450"/>
    <property type="match status" value="1"/>
</dbReference>
<accession>A0A1Y1VXY5</accession>
<evidence type="ECO:0000256" key="1">
    <source>
        <dbReference type="ARBA" id="ARBA00001971"/>
    </source>
</evidence>
<evidence type="ECO:0000313" key="6">
    <source>
        <dbReference type="EMBL" id="ORX66073.1"/>
    </source>
</evidence>
<dbReference type="Gene3D" id="1.10.630.10">
    <property type="entry name" value="Cytochrome P450"/>
    <property type="match status" value="1"/>
</dbReference>
<dbReference type="GO" id="GO:0004497">
    <property type="term" value="F:monooxygenase activity"/>
    <property type="evidence" value="ECO:0007669"/>
    <property type="project" value="InterPro"/>
</dbReference>
<sequence>MAVLFSILFHGVGILLDHLSSACLAKLLFSIGALLIGYKSIYAIFFSPLRHIPGPFLARITCKRNQIISVIGKSGQYAQHEYDTYSELYLLEPYAVAISNPSDVRIALGSHDFRKASFYEAVDIFGIPNTFSTTDPGFAVMRRRQLGPYFNPVYLGKMEHAVLKHGYLALKDLWEERIAQSANGKVNINYMNDFSLATFDIIGALAFGQEFNSLKHNDDKVAKWGTATIILNVARAAFPLTKYFPFSLLLRPLEVRFRCLSEFCGKAIASRKELLRTGAEKPVDLLQTFIDAEDPESKTRMDSLQVKVESIIAMIAGINTTTVSLTWTLFHLMVHPEIYVKARDQVRSNFPVAHVITYAEARSKLPFVEACLYESLRLCPVFGGYLPRVSPPSGITLQGHFIPPGVEIHVNFPGVNHHVGTWADPLKYDPTRFLNNDEAYRNLLTFAPGVRVCPGRHLAKIEMLTMLSNMLKDFDMALPEDYTHLGSNVLDRNGFPKNMELARMSILEPANPKRDCRVILTKRS</sequence>
<protein>
    <submittedName>
        <fullName evidence="6">Cytochrome P450</fullName>
    </submittedName>
</protein>
<dbReference type="PRINTS" id="PR00385">
    <property type="entry name" value="P450"/>
</dbReference>
<gene>
    <name evidence="6" type="ORF">DL89DRAFT_270453</name>
</gene>
<feature type="binding site" description="axial binding residue" evidence="5">
    <location>
        <position position="453"/>
    </location>
    <ligand>
        <name>heme</name>
        <dbReference type="ChEBI" id="CHEBI:30413"/>
    </ligand>
    <ligandPart>
        <name>Fe</name>
        <dbReference type="ChEBI" id="CHEBI:18248"/>
    </ligandPart>
</feature>
<evidence type="ECO:0000313" key="7">
    <source>
        <dbReference type="Proteomes" id="UP000193922"/>
    </source>
</evidence>
<evidence type="ECO:0000256" key="5">
    <source>
        <dbReference type="PIRSR" id="PIRSR602401-1"/>
    </source>
</evidence>
<keyword evidence="5" id="KW-0349">Heme</keyword>
<keyword evidence="7" id="KW-1185">Reference proteome</keyword>
<dbReference type="EMBL" id="MCFD01000018">
    <property type="protein sequence ID" value="ORX66073.1"/>
    <property type="molecule type" value="Genomic_DNA"/>
</dbReference>
<dbReference type="GO" id="GO:0016705">
    <property type="term" value="F:oxidoreductase activity, acting on paired donors, with incorporation or reduction of molecular oxygen"/>
    <property type="evidence" value="ECO:0007669"/>
    <property type="project" value="InterPro"/>
</dbReference>
<keyword evidence="4 5" id="KW-0408">Iron</keyword>
<name>A0A1Y1VXY5_9FUNG</name>
<dbReference type="PRINTS" id="PR00463">
    <property type="entry name" value="EP450I"/>
</dbReference>
<dbReference type="GO" id="GO:0020037">
    <property type="term" value="F:heme binding"/>
    <property type="evidence" value="ECO:0007669"/>
    <property type="project" value="InterPro"/>
</dbReference>
<dbReference type="InterPro" id="IPR036396">
    <property type="entry name" value="Cyt_P450_sf"/>
</dbReference>
<dbReference type="InterPro" id="IPR001128">
    <property type="entry name" value="Cyt_P450"/>
</dbReference>
<evidence type="ECO:0000256" key="3">
    <source>
        <dbReference type="ARBA" id="ARBA00023002"/>
    </source>
</evidence>
<evidence type="ECO:0000256" key="2">
    <source>
        <dbReference type="ARBA" id="ARBA00022723"/>
    </source>
</evidence>
<dbReference type="OrthoDB" id="1470350at2759"/>
<dbReference type="PANTHER" id="PTHR24305:SF235">
    <property type="entry name" value="CYTOCHROME P450 MONOOXYGENASE APDB-RELATED"/>
    <property type="match status" value="1"/>
</dbReference>